<dbReference type="InterPro" id="IPR012337">
    <property type="entry name" value="RNaseH-like_sf"/>
</dbReference>
<feature type="domain" description="DUF5641" evidence="3">
    <location>
        <begin position="1444"/>
        <end position="1535"/>
    </location>
</feature>
<evidence type="ECO:0000256" key="1">
    <source>
        <dbReference type="SAM" id="MobiDB-lite"/>
    </source>
</evidence>
<dbReference type="Pfam" id="PF03564">
    <property type="entry name" value="DUF1759"/>
    <property type="match status" value="1"/>
</dbReference>
<evidence type="ECO:0000259" key="3">
    <source>
        <dbReference type="Pfam" id="PF18701"/>
    </source>
</evidence>
<dbReference type="SUPFAM" id="SSF56672">
    <property type="entry name" value="DNA/RNA polymerases"/>
    <property type="match status" value="1"/>
</dbReference>
<dbReference type="CDD" id="cd01644">
    <property type="entry name" value="RT_pepA17"/>
    <property type="match status" value="1"/>
</dbReference>
<dbReference type="PANTHER" id="PTHR47331:SF1">
    <property type="entry name" value="GAG-LIKE PROTEIN"/>
    <property type="match status" value="1"/>
</dbReference>
<evidence type="ECO:0000259" key="2">
    <source>
        <dbReference type="Pfam" id="PF17921"/>
    </source>
</evidence>
<dbReference type="Gene3D" id="3.30.420.10">
    <property type="entry name" value="Ribonuclease H-like superfamily/Ribonuclease H"/>
    <property type="match status" value="1"/>
</dbReference>
<feature type="domain" description="Integrase zinc-binding" evidence="2">
    <location>
        <begin position="1199"/>
        <end position="1252"/>
    </location>
</feature>
<dbReference type="Pfam" id="PF05380">
    <property type="entry name" value="Peptidase_A17"/>
    <property type="match status" value="1"/>
</dbReference>
<dbReference type="InterPro" id="IPR040676">
    <property type="entry name" value="DUF5641"/>
</dbReference>
<dbReference type="InterPro" id="IPR041588">
    <property type="entry name" value="Integrase_H2C2"/>
</dbReference>
<accession>A0ABM1Y1D8</accession>
<dbReference type="InterPro" id="IPR036397">
    <property type="entry name" value="RNaseH_sf"/>
</dbReference>
<dbReference type="InterPro" id="IPR008042">
    <property type="entry name" value="Retrotrans_Pao"/>
</dbReference>
<dbReference type="EnsemblMetazoa" id="AALFPA23_004788.R5942">
    <property type="protein sequence ID" value="AALFPA23_004788.P5942"/>
    <property type="gene ID" value="AALFPA23_004788"/>
</dbReference>
<dbReference type="RefSeq" id="XP_062703689.1">
    <property type="nucleotide sequence ID" value="XM_062847705.1"/>
</dbReference>
<reference evidence="4" key="2">
    <citation type="submission" date="2025-05" db="UniProtKB">
        <authorList>
            <consortium name="EnsemblMetazoa"/>
        </authorList>
    </citation>
    <scope>IDENTIFICATION</scope>
    <source>
        <strain evidence="4">Foshan</strain>
    </source>
</reference>
<keyword evidence="5" id="KW-1185">Reference proteome</keyword>
<dbReference type="GeneID" id="134286132"/>
<reference evidence="5" key="1">
    <citation type="journal article" date="2015" name="Proc. Natl. Acad. Sci. U.S.A.">
        <title>Genome sequence of the Asian Tiger mosquito, Aedes albopictus, reveals insights into its biology, genetics, and evolution.</title>
        <authorList>
            <person name="Chen X.G."/>
            <person name="Jiang X."/>
            <person name="Gu J."/>
            <person name="Xu M."/>
            <person name="Wu Y."/>
            <person name="Deng Y."/>
            <person name="Zhang C."/>
            <person name="Bonizzoni M."/>
            <person name="Dermauw W."/>
            <person name="Vontas J."/>
            <person name="Armbruster P."/>
            <person name="Huang X."/>
            <person name="Yang Y."/>
            <person name="Zhang H."/>
            <person name="He W."/>
            <person name="Peng H."/>
            <person name="Liu Y."/>
            <person name="Wu K."/>
            <person name="Chen J."/>
            <person name="Lirakis M."/>
            <person name="Topalis P."/>
            <person name="Van Leeuwen T."/>
            <person name="Hall A.B."/>
            <person name="Jiang X."/>
            <person name="Thorpe C."/>
            <person name="Mueller R.L."/>
            <person name="Sun C."/>
            <person name="Waterhouse R.M."/>
            <person name="Yan G."/>
            <person name="Tu Z.J."/>
            <person name="Fang X."/>
            <person name="James A.A."/>
        </authorList>
    </citation>
    <scope>NUCLEOTIDE SEQUENCE [LARGE SCALE GENOMIC DNA]</scope>
    <source>
        <strain evidence="5">Foshan</strain>
    </source>
</reference>
<dbReference type="InterPro" id="IPR005312">
    <property type="entry name" value="DUF1759"/>
</dbReference>
<dbReference type="PANTHER" id="PTHR47331">
    <property type="entry name" value="PHD-TYPE DOMAIN-CONTAINING PROTEIN"/>
    <property type="match status" value="1"/>
</dbReference>
<dbReference type="InterPro" id="IPR043502">
    <property type="entry name" value="DNA/RNA_pol_sf"/>
</dbReference>
<dbReference type="Pfam" id="PF18701">
    <property type="entry name" value="DUF5641"/>
    <property type="match status" value="1"/>
</dbReference>
<proteinExistence type="predicted"/>
<sequence>MLRLQRCLKGPALETVRSRLVLPAAVPQVIEALRFRYGRPELLINALLEKVRKIPAPKPDKLEGLIEYGMAVQSLCDHIEAANEHAHLSNPMLLQELVGKLPSDQKLVWAGYKRGLGIVNLKTFSNYMQNIVNDAASVVLFEPEHNRSKDKPKSRGYVNSHTGNTVEDQPSTIAKQFDCLFCRKAGHRLRECSGFKDLNVDERWRKVRALSLCQICLFSHGRRSCRSSNRCNVDGCQYRHHPLLHAARRTTEATALTQHAENHTHQYLGSSVLFRIVPVTLYGQTGEVNTYAFLDEGSELTLMESEIAEQLGVDGTTQPLCLRWTGNTSRIEGKSKAVTVTVGGAGSQKRFRMSNVRAVANLNLTSQTFQLEEAVKQFDYLKQLPVQSYTNAVPKLLIGLDNLHLAVPLKTREGTGNGPVAVKTRLGWCVYGKQQPGTKGGYNFHICECTTNKDLHEAIKQFYDVEEAGSGNVTLRSKEEQRALDLLEQTTVRVGNKFETALLWKEDDFELPDSYRMALRRLECLERKMLRDPALKDNVVRQMHDFVNKGYIHKATNDELQEADPRRIWYLPVGVVTNPKKPGKTRIVWDAAAKVNGVSLNSMLLKGPDQLVSLLGVLFRFRQFQIAVCSDVKEMFLQILMRAIDKHSQRILWRVDPAQDPEIYLVDVATFGSTCSPASAQFIKNKNALEHSGQFPRVAEGILKSTYVDDYLDSFGSEEEASLISEEVRQIFRNGGFELRNWISNSEGVLQHLGEKQAAARKSLITASANTERVLGMLWDPRTDELSFSTRMSDEVQSLLESGRIPTKRQVLRCVMTLFDPLGLLATFLIHGKILVQDLWRAGTGWDDEVGDDQYSDWRKWVKMISYIENIRIPRCYFPEASVRTYEDAELHVFVDASSLAYSCALYLRTINIHGIPQCSLIAAKAKVAPLKPMTIPKLELQGCLLGTRMLKFVQANHSISITKRILWTDSSIALSWIRADPRNYRPFVANRVGEILETTTADEWRWVPSESNAADEATKWGSGPYFSRDSKWFNGPDFLVLPEADWPKPTNPVVDTSEEVRSSVFLHATWESVIAYERFSKWERLQRSVAYVLRFINNARKKEEKNSGRLTQPELSAAEVHILRHVQMEAFPDEVATLQNNQTLTEDKRETIDRSSIIYQLMPMMDKQGLMRQNSRIAPAKNLHYSVRFPVILPRKHRCTELIVEQYHRLYRHANSETVVNEVRQVYVIPKLRSVVKAVSRSCQFCKVRKALPTIPPMAPLPQARLAISVRPFSYVGVDYFGPLLVKQGRANVKRWIALFTCLTVRAVHLEVAYNLSAASGVDRSLREQINEGVTATFTSANTKWTFIPPSAPHMGGAWERLVRSVKAAIGDAYTEGKLNDEGLHTVIVEAEGIVNTRPLTYLPLDSAESEALTPNHFLLGSSNGIKQPSVDIESQQGTSRDSWNRIQRNLNRFWQRWLKEYLPVIRKQSKWFEESRSVKAGDLVLIADEGKRNGWIRGTVTESIRAPDGHVRQAIIKTAAGVLRRPVSKLAVLDVRSDCTVNETSGPHPGEDVTTGTSRTGNTVFQMSDRELPIYV</sequence>
<evidence type="ECO:0000313" key="5">
    <source>
        <dbReference type="Proteomes" id="UP000069940"/>
    </source>
</evidence>
<protein>
    <recommendedName>
        <fullName evidence="6">CCHC-type domain-containing protein</fullName>
    </recommendedName>
</protein>
<name>A0ABM1Y1D8_AEDAL</name>
<feature type="region of interest" description="Disordered" evidence="1">
    <location>
        <begin position="146"/>
        <end position="165"/>
    </location>
</feature>
<dbReference type="Pfam" id="PF17921">
    <property type="entry name" value="Integrase_H2C2"/>
    <property type="match status" value="1"/>
</dbReference>
<dbReference type="Proteomes" id="UP000069940">
    <property type="component" value="Unassembled WGS sequence"/>
</dbReference>
<feature type="region of interest" description="Disordered" evidence="1">
    <location>
        <begin position="1543"/>
        <end position="1563"/>
    </location>
</feature>
<dbReference type="SUPFAM" id="SSF53098">
    <property type="entry name" value="Ribonuclease H-like"/>
    <property type="match status" value="1"/>
</dbReference>
<evidence type="ECO:0008006" key="6">
    <source>
        <dbReference type="Google" id="ProtNLM"/>
    </source>
</evidence>
<evidence type="ECO:0000313" key="4">
    <source>
        <dbReference type="EnsemblMetazoa" id="AALFPA23_004788.P5942"/>
    </source>
</evidence>
<organism evidence="4 5">
    <name type="scientific">Aedes albopictus</name>
    <name type="common">Asian tiger mosquito</name>
    <name type="synonym">Stegomyia albopicta</name>
    <dbReference type="NCBI Taxonomy" id="7160"/>
    <lineage>
        <taxon>Eukaryota</taxon>
        <taxon>Metazoa</taxon>
        <taxon>Ecdysozoa</taxon>
        <taxon>Arthropoda</taxon>
        <taxon>Hexapoda</taxon>
        <taxon>Insecta</taxon>
        <taxon>Pterygota</taxon>
        <taxon>Neoptera</taxon>
        <taxon>Endopterygota</taxon>
        <taxon>Diptera</taxon>
        <taxon>Nematocera</taxon>
        <taxon>Culicoidea</taxon>
        <taxon>Culicidae</taxon>
        <taxon>Culicinae</taxon>
        <taxon>Aedini</taxon>
        <taxon>Aedes</taxon>
        <taxon>Stegomyia</taxon>
    </lineage>
</organism>